<dbReference type="Pfam" id="PF00014">
    <property type="entry name" value="Kunitz_BPTI"/>
    <property type="match status" value="1"/>
</dbReference>
<evidence type="ECO:0000259" key="2">
    <source>
        <dbReference type="Pfam" id="PF00014"/>
    </source>
</evidence>
<feature type="domain" description="BPTI/Kunitz inhibitor" evidence="2">
    <location>
        <begin position="35"/>
        <end position="61"/>
    </location>
</feature>
<dbReference type="AlphaFoldDB" id="A0AAY5ETH0"/>
<evidence type="ECO:0000313" key="3">
    <source>
        <dbReference type="Ensembl" id="ENSEEEP00000060265.1"/>
    </source>
</evidence>
<evidence type="ECO:0000313" key="4">
    <source>
        <dbReference type="Proteomes" id="UP000314983"/>
    </source>
</evidence>
<reference evidence="3" key="2">
    <citation type="submission" date="2025-08" db="UniProtKB">
        <authorList>
            <consortium name="Ensembl"/>
        </authorList>
    </citation>
    <scope>IDENTIFICATION</scope>
</reference>
<dbReference type="SUPFAM" id="SSF57362">
    <property type="entry name" value="BPTI-like"/>
    <property type="match status" value="1"/>
</dbReference>
<dbReference type="InterPro" id="IPR002223">
    <property type="entry name" value="Kunitz_BPTI"/>
</dbReference>
<reference evidence="3 4" key="1">
    <citation type="submission" date="2020-05" db="EMBL/GenBank/DDBJ databases">
        <title>Electrophorus electricus (electric eel) genome, fEleEle1, primary haplotype.</title>
        <authorList>
            <person name="Myers G."/>
            <person name="Meyer A."/>
            <person name="Fedrigo O."/>
            <person name="Formenti G."/>
            <person name="Rhie A."/>
            <person name="Tracey A."/>
            <person name="Sims Y."/>
            <person name="Jarvis E.D."/>
        </authorList>
    </citation>
    <scope>NUCLEOTIDE SEQUENCE [LARGE SCALE GENOMIC DNA]</scope>
</reference>
<protein>
    <recommendedName>
        <fullName evidence="2">BPTI/Kunitz inhibitor domain-containing protein</fullName>
    </recommendedName>
</protein>
<reference evidence="3" key="3">
    <citation type="submission" date="2025-09" db="UniProtKB">
        <authorList>
            <consortium name="Ensembl"/>
        </authorList>
    </citation>
    <scope>IDENTIFICATION</scope>
</reference>
<organism evidence="3 4">
    <name type="scientific">Electrophorus electricus</name>
    <name type="common">Electric eel</name>
    <name type="synonym">Gymnotus electricus</name>
    <dbReference type="NCBI Taxonomy" id="8005"/>
    <lineage>
        <taxon>Eukaryota</taxon>
        <taxon>Metazoa</taxon>
        <taxon>Chordata</taxon>
        <taxon>Craniata</taxon>
        <taxon>Vertebrata</taxon>
        <taxon>Euteleostomi</taxon>
        <taxon>Actinopterygii</taxon>
        <taxon>Neopterygii</taxon>
        <taxon>Teleostei</taxon>
        <taxon>Ostariophysi</taxon>
        <taxon>Gymnotiformes</taxon>
        <taxon>Gymnotoidei</taxon>
        <taxon>Gymnotidae</taxon>
        <taxon>Electrophorus</taxon>
    </lineage>
</organism>
<evidence type="ECO:0000256" key="1">
    <source>
        <dbReference type="ARBA" id="ARBA00023157"/>
    </source>
</evidence>
<accession>A0AAY5ETH0</accession>
<dbReference type="GO" id="GO:0004867">
    <property type="term" value="F:serine-type endopeptidase inhibitor activity"/>
    <property type="evidence" value="ECO:0007669"/>
    <property type="project" value="InterPro"/>
</dbReference>
<keyword evidence="4" id="KW-1185">Reference proteome</keyword>
<dbReference type="Proteomes" id="UP000314983">
    <property type="component" value="Chromosome 8"/>
</dbReference>
<keyword evidence="1" id="KW-1015">Disulfide bond</keyword>
<sequence>SRNKPLGYISSGVCVWDLLIPASSLVNDTTAHPGVCLLPWDAGTCYEWMSQFYFDSSTSICIKNFIPVEEYKQTCEHAVRT</sequence>
<name>A0AAY5ETH0_ELEEL</name>
<dbReference type="InterPro" id="IPR036880">
    <property type="entry name" value="Kunitz_BPTI_sf"/>
</dbReference>
<dbReference type="Ensembl" id="ENSEEET00000065796.1">
    <property type="protein sequence ID" value="ENSEEEP00000060265.1"/>
    <property type="gene ID" value="ENSEEEG00000024685.1"/>
</dbReference>
<dbReference type="Gene3D" id="4.10.410.10">
    <property type="entry name" value="Pancreatic trypsin inhibitor Kunitz domain"/>
    <property type="match status" value="1"/>
</dbReference>
<proteinExistence type="predicted"/>